<evidence type="ECO:0000259" key="1">
    <source>
        <dbReference type="Pfam" id="PF12654"/>
    </source>
</evidence>
<evidence type="ECO:0000313" key="2">
    <source>
        <dbReference type="EMBL" id="SFB28152.1"/>
    </source>
</evidence>
<dbReference type="EMBL" id="FOJY01000017">
    <property type="protein sequence ID" value="SFB28152.1"/>
    <property type="molecule type" value="Genomic_DNA"/>
</dbReference>
<protein>
    <recommendedName>
        <fullName evidence="1">DUF3786 domain-containing protein</fullName>
    </recommendedName>
</protein>
<name>A0A1I0ZS21_9FIRM</name>
<dbReference type="OrthoDB" id="2046697at2"/>
<keyword evidence="3" id="KW-1185">Reference proteome</keyword>
<dbReference type="Proteomes" id="UP000198838">
    <property type="component" value="Unassembled WGS sequence"/>
</dbReference>
<dbReference type="Pfam" id="PF12654">
    <property type="entry name" value="DUF3786"/>
    <property type="match status" value="1"/>
</dbReference>
<gene>
    <name evidence="2" type="ORF">SAMN05216249_11711</name>
</gene>
<evidence type="ECO:0000313" key="3">
    <source>
        <dbReference type="Proteomes" id="UP000198838"/>
    </source>
</evidence>
<dbReference type="STRING" id="1120918.SAMN05216249_11711"/>
<dbReference type="InterPro" id="IPR024264">
    <property type="entry name" value="DUF3786"/>
</dbReference>
<dbReference type="RefSeq" id="WP_092873572.1">
    <property type="nucleotide sequence ID" value="NZ_FOJY01000017.1"/>
</dbReference>
<organism evidence="2 3">
    <name type="scientific">Acetitomaculum ruminis DSM 5522</name>
    <dbReference type="NCBI Taxonomy" id="1120918"/>
    <lineage>
        <taxon>Bacteria</taxon>
        <taxon>Bacillati</taxon>
        <taxon>Bacillota</taxon>
        <taxon>Clostridia</taxon>
        <taxon>Lachnospirales</taxon>
        <taxon>Lachnospiraceae</taxon>
        <taxon>Acetitomaculum</taxon>
    </lineage>
</organism>
<feature type="domain" description="DUF3786" evidence="1">
    <location>
        <begin position="34"/>
        <end position="209"/>
    </location>
</feature>
<accession>A0A1I0ZS21</accession>
<dbReference type="AlphaFoldDB" id="A0A1I0ZS21"/>
<sequence length="221" mass="26001">MSINYHAFQNRGVAFSEHEEDAIIWYQKFSGFNPQKISNILHLQIIDGNPHIRYFNNEYRLNCQNGKIEKLIDDKWDDERVCFNEAMAIYHLFTYTKEMPVVSGEYMLASSLQGEVVANPYVKDPLIWPFEERFKNRVDRLRSLCKKACGIEINEGDCGFEFEAFPMVHIRLVFWDEDEEDDMPASLKIWVDKCILDFMHYETIGCITSDLLEMLEKADDV</sequence>
<reference evidence="2 3" key="1">
    <citation type="submission" date="2016-10" db="EMBL/GenBank/DDBJ databases">
        <authorList>
            <person name="de Groot N.N."/>
        </authorList>
    </citation>
    <scope>NUCLEOTIDE SEQUENCE [LARGE SCALE GENOMIC DNA]</scope>
    <source>
        <strain evidence="2 3">DSM 5522</strain>
    </source>
</reference>
<proteinExistence type="predicted"/>